<keyword evidence="3" id="KW-0998">Cell outer membrane</keyword>
<dbReference type="InterPro" id="IPR041700">
    <property type="entry name" value="OMP_b-brl_3"/>
</dbReference>
<dbReference type="Gene3D" id="2.40.170.20">
    <property type="entry name" value="TonB-dependent receptor, beta-barrel domain"/>
    <property type="match status" value="1"/>
</dbReference>
<dbReference type="Gene3D" id="2.60.40.1120">
    <property type="entry name" value="Carboxypeptidase-like, regulatory domain"/>
    <property type="match status" value="1"/>
</dbReference>
<feature type="compositionally biased region" description="Low complexity" evidence="4">
    <location>
        <begin position="31"/>
        <end position="52"/>
    </location>
</feature>
<accession>A0A017T5X8</accession>
<evidence type="ECO:0000256" key="4">
    <source>
        <dbReference type="SAM" id="MobiDB-lite"/>
    </source>
</evidence>
<dbReference type="Pfam" id="PF07715">
    <property type="entry name" value="Plug"/>
    <property type="match status" value="1"/>
</dbReference>
<evidence type="ECO:0000256" key="3">
    <source>
        <dbReference type="ARBA" id="ARBA00023237"/>
    </source>
</evidence>
<keyword evidence="5" id="KW-0732">Signal</keyword>
<dbReference type="RefSeq" id="WP_044243791.1">
    <property type="nucleotide sequence ID" value="NZ_ASRX01000031.1"/>
</dbReference>
<keyword evidence="2" id="KW-0472">Membrane</keyword>
<dbReference type="InterPro" id="IPR036942">
    <property type="entry name" value="Beta-barrel_TonB_sf"/>
</dbReference>
<evidence type="ECO:0000256" key="5">
    <source>
        <dbReference type="SAM" id="SignalP"/>
    </source>
</evidence>
<proteinExistence type="predicted"/>
<evidence type="ECO:0000313" key="9">
    <source>
        <dbReference type="Proteomes" id="UP000019678"/>
    </source>
</evidence>
<evidence type="ECO:0000256" key="1">
    <source>
        <dbReference type="ARBA" id="ARBA00004442"/>
    </source>
</evidence>
<gene>
    <name evidence="8" type="ORF">CAP_4280</name>
</gene>
<dbReference type="SUPFAM" id="SSF49464">
    <property type="entry name" value="Carboxypeptidase regulatory domain-like"/>
    <property type="match status" value="1"/>
</dbReference>
<comment type="subcellular location">
    <subcellularLocation>
        <location evidence="1">Cell outer membrane</location>
    </subcellularLocation>
</comment>
<dbReference type="AlphaFoldDB" id="A0A017T5X8"/>
<dbReference type="SUPFAM" id="SSF56935">
    <property type="entry name" value="Porins"/>
    <property type="match status" value="1"/>
</dbReference>
<feature type="domain" description="TonB-dependent receptor plug" evidence="6">
    <location>
        <begin position="182"/>
        <end position="276"/>
    </location>
</feature>
<dbReference type="EMBL" id="ASRX01000031">
    <property type="protein sequence ID" value="EYF04604.1"/>
    <property type="molecule type" value="Genomic_DNA"/>
</dbReference>
<dbReference type="PANTHER" id="PTHR40980:SF5">
    <property type="entry name" value="TONB-DEPENDENT RECEPTOR"/>
    <property type="match status" value="1"/>
</dbReference>
<feature type="chain" id="PRO_5001496643" evidence="5">
    <location>
        <begin position="26"/>
        <end position="993"/>
    </location>
</feature>
<dbReference type="GO" id="GO:0009279">
    <property type="term" value="C:cell outer membrane"/>
    <property type="evidence" value="ECO:0007669"/>
    <property type="project" value="UniProtKB-SubCell"/>
</dbReference>
<dbReference type="Proteomes" id="UP000019678">
    <property type="component" value="Unassembled WGS sequence"/>
</dbReference>
<dbReference type="InterPro" id="IPR012910">
    <property type="entry name" value="Plug_dom"/>
</dbReference>
<feature type="signal peptide" evidence="5">
    <location>
        <begin position="1"/>
        <end position="25"/>
    </location>
</feature>
<name>A0A017T5X8_9BACT</name>
<reference evidence="8 9" key="1">
    <citation type="submission" date="2013-05" db="EMBL/GenBank/DDBJ databases">
        <title>Genome assembly of Chondromyces apiculatus DSM 436.</title>
        <authorList>
            <person name="Sharma G."/>
            <person name="Khatri I."/>
            <person name="Kaur C."/>
            <person name="Mayilraj S."/>
            <person name="Subramanian S."/>
        </authorList>
    </citation>
    <scope>NUCLEOTIDE SEQUENCE [LARGE SCALE GENOMIC DNA]</scope>
    <source>
        <strain evidence="8 9">DSM 436</strain>
    </source>
</reference>
<organism evidence="8 9">
    <name type="scientific">Chondromyces apiculatus DSM 436</name>
    <dbReference type="NCBI Taxonomy" id="1192034"/>
    <lineage>
        <taxon>Bacteria</taxon>
        <taxon>Pseudomonadati</taxon>
        <taxon>Myxococcota</taxon>
        <taxon>Polyangia</taxon>
        <taxon>Polyangiales</taxon>
        <taxon>Polyangiaceae</taxon>
        <taxon>Chondromyces</taxon>
    </lineage>
</organism>
<evidence type="ECO:0000259" key="6">
    <source>
        <dbReference type="Pfam" id="PF07715"/>
    </source>
</evidence>
<protein>
    <submittedName>
        <fullName evidence="8">TonB-dependent receptor</fullName>
    </submittedName>
</protein>
<evidence type="ECO:0000256" key="2">
    <source>
        <dbReference type="ARBA" id="ARBA00023136"/>
    </source>
</evidence>
<dbReference type="eggNOG" id="COG4771">
    <property type="taxonomic scope" value="Bacteria"/>
</dbReference>
<comment type="caution">
    <text evidence="8">The sequence shown here is derived from an EMBL/GenBank/DDBJ whole genome shotgun (WGS) entry which is preliminary data.</text>
</comment>
<feature type="domain" description="Outer membrane protein beta-barrel" evidence="7">
    <location>
        <begin position="655"/>
        <end position="841"/>
    </location>
</feature>
<dbReference type="Pfam" id="PF14905">
    <property type="entry name" value="OMP_b-brl_3"/>
    <property type="match status" value="1"/>
</dbReference>
<dbReference type="InterPro" id="IPR008969">
    <property type="entry name" value="CarboxyPept-like_regulatory"/>
</dbReference>
<dbReference type="STRING" id="1192034.CAP_4280"/>
<dbReference type="Pfam" id="PF13620">
    <property type="entry name" value="CarboxypepD_reg"/>
    <property type="match status" value="1"/>
</dbReference>
<sequence>MMRQGSWGVVAALVAPLVWSSVAIAQQPAEGGDTPPTGGDAPAGGDMSADAGAGEEGLGEEDPARPPPAGKGVVWGVVTDAATKEPIFDAQVAVVGAPSKVLADVDGRFRLELPPGEYTLRVWYELYTAQRVQNVRVVAGAVAKIDVALSTDKQAEDVIEVEAEVERASVGAQLLIRKNAAQVGDAIGAQEIARTPDRSASEAARRVVGATVVGNRYVVVRGLGDRYTNSLLNGAPLPSPEPDRQAVPLDLFPTLILSDITILKSFTPDMPGDFAGGSVRINTRELPSKLLAQAQITLGLNSVSTFQDRVSYAGGGLDWLGMDDGTRALPAGFPNYKVTRLAEKPDGTVMSNDELTGHGRQLAQTLGSMETTRTQNLPNGSGNLVLGNTFDLPRGQKLGFTTALSYGRRFTRRPDEVLRTYLPPPTATSDEIGPRNTYVADTGIDTVAWGGFGSATWNSGKDHKVTLTGIYSRASENEGREIAGFNDERNVNVTDTRLRFVERALTFGQLLGEHRFPDLAHATLTWNASASLASSEEPGTRQNVYTQDASTGVYGWEESTLSGSYFFSEQTERSLGAGFDWLQPLGEGELAPKLKLGGLMTLRRRSFDSRRFRFIPFQGQSDGTEEEEEEQQAIFRQSPDQLFTAEYIGTELILREETRNTDTYNADYDVFSGYLMTDAALTRAVRVVVGGRVEASRQTINSFSPYAPELAPVMNELASVTLLPAVSLLYKVTSTSNVRLGLSKTVARPQLRELAPFVFTDYFGAREIVGEPGLTQTSIYNADLRFELFPGTGEVMAVSAFYKQFQDPIEQVIIPSGRGIVSYQNAPGGRNAGIELEMRKTLGFMAPALRDFQLIANLTLVSSRVSLNTDDLGVQTNAVRPLAGQSPYVVNLGLDYAGEETGTRARVLYNVFGPRISQVGSNRLPDVYEEPRHQLDVTFAQRLGQHVDLKLTLENLLDSPVLFTQGEDAEGEANVVNRFRNGVSGALGVVITN</sequence>
<keyword evidence="8" id="KW-0675">Receptor</keyword>
<dbReference type="OrthoDB" id="9768470at2"/>
<dbReference type="Gene3D" id="2.170.130.10">
    <property type="entry name" value="TonB-dependent receptor, plug domain"/>
    <property type="match status" value="1"/>
</dbReference>
<dbReference type="eggNOG" id="COG1629">
    <property type="taxonomic scope" value="Bacteria"/>
</dbReference>
<evidence type="ECO:0000313" key="8">
    <source>
        <dbReference type="EMBL" id="EYF04604.1"/>
    </source>
</evidence>
<feature type="region of interest" description="Disordered" evidence="4">
    <location>
        <begin position="28"/>
        <end position="71"/>
    </location>
</feature>
<dbReference type="PANTHER" id="PTHR40980">
    <property type="entry name" value="PLUG DOMAIN-CONTAINING PROTEIN"/>
    <property type="match status" value="1"/>
</dbReference>
<dbReference type="InterPro" id="IPR037066">
    <property type="entry name" value="Plug_dom_sf"/>
</dbReference>
<keyword evidence="9" id="KW-1185">Reference proteome</keyword>
<evidence type="ECO:0000259" key="7">
    <source>
        <dbReference type="Pfam" id="PF14905"/>
    </source>
</evidence>